<dbReference type="EMBL" id="JAVDQD010000004">
    <property type="protein sequence ID" value="MDR6240397.1"/>
    <property type="molecule type" value="Genomic_DNA"/>
</dbReference>
<reference evidence="2" key="1">
    <citation type="submission" date="2023-07" db="EMBL/GenBank/DDBJ databases">
        <title>Genomic Encyclopedia of Type Strains, Phase IV (KMG-IV): sequencing the most valuable type-strain genomes for metagenomic binning, comparative biology and taxonomic classification.</title>
        <authorList>
            <person name="Goeker M."/>
        </authorList>
    </citation>
    <scope>NUCLEOTIDE SEQUENCE</scope>
    <source>
        <strain evidence="2">DSM 26174</strain>
    </source>
</reference>
<evidence type="ECO:0000313" key="3">
    <source>
        <dbReference type="Proteomes" id="UP001185092"/>
    </source>
</evidence>
<keyword evidence="1" id="KW-0472">Membrane</keyword>
<name>A0AAE3XPW7_9BACT</name>
<sequence>MGIAIFEIIIGTLLISNIAVPLATLAIFPVAIFAFFYHLSIDIHGISGAAFALVFNIILFIQHFDSYKMLLVSK</sequence>
<evidence type="ECO:0008006" key="4">
    <source>
        <dbReference type="Google" id="ProtNLM"/>
    </source>
</evidence>
<keyword evidence="3" id="KW-1185">Reference proteome</keyword>
<dbReference type="Proteomes" id="UP001185092">
    <property type="component" value="Unassembled WGS sequence"/>
</dbReference>
<gene>
    <name evidence="2" type="ORF">HNQ88_003463</name>
</gene>
<proteinExistence type="predicted"/>
<dbReference type="AlphaFoldDB" id="A0AAE3XPW7"/>
<keyword evidence="1" id="KW-0812">Transmembrane</keyword>
<protein>
    <recommendedName>
        <fullName evidence="4">DoxX-like protein</fullName>
    </recommendedName>
</protein>
<evidence type="ECO:0000256" key="1">
    <source>
        <dbReference type="SAM" id="Phobius"/>
    </source>
</evidence>
<dbReference type="RefSeq" id="WP_309940315.1">
    <property type="nucleotide sequence ID" value="NZ_AP025305.1"/>
</dbReference>
<accession>A0AAE3XPW7</accession>
<keyword evidence="1" id="KW-1133">Transmembrane helix</keyword>
<feature type="transmembrane region" description="Helical" evidence="1">
    <location>
        <begin position="43"/>
        <end position="61"/>
    </location>
</feature>
<organism evidence="2 3">
    <name type="scientific">Aureibacter tunicatorum</name>
    <dbReference type="NCBI Taxonomy" id="866807"/>
    <lineage>
        <taxon>Bacteria</taxon>
        <taxon>Pseudomonadati</taxon>
        <taxon>Bacteroidota</taxon>
        <taxon>Cytophagia</taxon>
        <taxon>Cytophagales</taxon>
        <taxon>Persicobacteraceae</taxon>
        <taxon>Aureibacter</taxon>
    </lineage>
</organism>
<evidence type="ECO:0000313" key="2">
    <source>
        <dbReference type="EMBL" id="MDR6240397.1"/>
    </source>
</evidence>
<comment type="caution">
    <text evidence="2">The sequence shown here is derived from an EMBL/GenBank/DDBJ whole genome shotgun (WGS) entry which is preliminary data.</text>
</comment>
<feature type="transmembrane region" description="Helical" evidence="1">
    <location>
        <begin position="12"/>
        <end position="37"/>
    </location>
</feature>